<keyword evidence="6" id="KW-1185">Reference proteome</keyword>
<feature type="transmembrane region" description="Helical" evidence="2">
    <location>
        <begin position="163"/>
        <end position="184"/>
    </location>
</feature>
<dbReference type="InterPro" id="IPR011990">
    <property type="entry name" value="TPR-like_helical_dom_sf"/>
</dbReference>
<evidence type="ECO:0000256" key="1">
    <source>
        <dbReference type="PROSITE-ProRule" id="PRU00339"/>
    </source>
</evidence>
<evidence type="ECO:0000256" key="2">
    <source>
        <dbReference type="SAM" id="Phobius"/>
    </source>
</evidence>
<evidence type="ECO:0000259" key="4">
    <source>
        <dbReference type="PROSITE" id="PS51781"/>
    </source>
</evidence>
<keyword evidence="2" id="KW-0472">Membrane</keyword>
<dbReference type="SMART" id="SM00028">
    <property type="entry name" value="TPR"/>
    <property type="match status" value="2"/>
</dbReference>
<proteinExistence type="predicted"/>
<dbReference type="STRING" id="1150368.SAMN02927921_01638"/>
<keyword evidence="1" id="KW-0802">TPR repeat</keyword>
<dbReference type="InterPro" id="IPR003646">
    <property type="entry name" value="SH3-like_bac-type"/>
</dbReference>
<keyword evidence="2" id="KW-1133">Transmembrane helix</keyword>
<dbReference type="OrthoDB" id="9776208at2"/>
<sequence>MRIAILAILFLLHLPGFSQETPAASPEKLFEEATSLYNEGNYEEAAGNYQAILKSGQHSAAVYYNLGNAYYKLNRIPESIYYYEKALQRTPEDKDIQNNLAFARNMTIDAIEPLPQTGFSRFWNNFTGSFHYNTWAGIAVAFAFLTALLFLFYYYLQSSFKKRIFFVGSIFSVACLTACLYVSYLQYYKSINTNYAIIFAKEAPIKSEPNSRSEQVFLLHSGTKVQVLETLDDWKQIRLADGKTGWVQKDALKTL</sequence>
<evidence type="ECO:0000256" key="3">
    <source>
        <dbReference type="SAM" id="SignalP"/>
    </source>
</evidence>
<dbReference type="PROSITE" id="PS50005">
    <property type="entry name" value="TPR"/>
    <property type="match status" value="1"/>
</dbReference>
<dbReference type="Gene3D" id="1.25.40.10">
    <property type="entry name" value="Tetratricopeptide repeat domain"/>
    <property type="match status" value="1"/>
</dbReference>
<organism evidence="5 6">
    <name type="scientific">Sinomicrobium oceani</name>
    <dbReference type="NCBI Taxonomy" id="1150368"/>
    <lineage>
        <taxon>Bacteria</taxon>
        <taxon>Pseudomonadati</taxon>
        <taxon>Bacteroidota</taxon>
        <taxon>Flavobacteriia</taxon>
        <taxon>Flavobacteriales</taxon>
        <taxon>Flavobacteriaceae</taxon>
        <taxon>Sinomicrobium</taxon>
    </lineage>
</organism>
<keyword evidence="3" id="KW-0732">Signal</keyword>
<dbReference type="SUPFAM" id="SSF48452">
    <property type="entry name" value="TPR-like"/>
    <property type="match status" value="1"/>
</dbReference>
<evidence type="ECO:0000313" key="6">
    <source>
        <dbReference type="Proteomes" id="UP000182248"/>
    </source>
</evidence>
<feature type="chain" id="PRO_5012362888" evidence="3">
    <location>
        <begin position="19"/>
        <end position="255"/>
    </location>
</feature>
<feature type="transmembrane region" description="Helical" evidence="2">
    <location>
        <begin position="135"/>
        <end position="156"/>
    </location>
</feature>
<reference evidence="5 6" key="1">
    <citation type="submission" date="2016-11" db="EMBL/GenBank/DDBJ databases">
        <authorList>
            <person name="Jaros S."/>
            <person name="Januszkiewicz K."/>
            <person name="Wedrychowicz H."/>
        </authorList>
    </citation>
    <scope>NUCLEOTIDE SEQUENCE [LARGE SCALE GENOMIC DNA]</scope>
    <source>
        <strain evidence="5 6">CGMCC 1.12145</strain>
    </source>
</reference>
<evidence type="ECO:0000313" key="5">
    <source>
        <dbReference type="EMBL" id="SFW42967.1"/>
    </source>
</evidence>
<dbReference type="PROSITE" id="PS51781">
    <property type="entry name" value="SH3B"/>
    <property type="match status" value="1"/>
</dbReference>
<dbReference type="Gene3D" id="2.30.30.40">
    <property type="entry name" value="SH3 Domains"/>
    <property type="match status" value="1"/>
</dbReference>
<dbReference type="Pfam" id="PF08239">
    <property type="entry name" value="SH3_3"/>
    <property type="match status" value="1"/>
</dbReference>
<gene>
    <name evidence="5" type="ORF">SAMN02927921_01638</name>
</gene>
<dbReference type="InterPro" id="IPR019734">
    <property type="entry name" value="TPR_rpt"/>
</dbReference>
<keyword evidence="2" id="KW-0812">Transmembrane</keyword>
<dbReference type="PROSITE" id="PS50293">
    <property type="entry name" value="TPR_REGION"/>
    <property type="match status" value="1"/>
</dbReference>
<name>A0A1K1P5Y3_9FLAO</name>
<feature type="domain" description="SH3b" evidence="4">
    <location>
        <begin position="193"/>
        <end position="255"/>
    </location>
</feature>
<feature type="repeat" description="TPR" evidence="1">
    <location>
        <begin position="60"/>
        <end position="93"/>
    </location>
</feature>
<dbReference type="RefSeq" id="WP_072316866.1">
    <property type="nucleotide sequence ID" value="NZ_FPJE01000007.1"/>
</dbReference>
<dbReference type="EMBL" id="FPJE01000007">
    <property type="protein sequence ID" value="SFW42967.1"/>
    <property type="molecule type" value="Genomic_DNA"/>
</dbReference>
<dbReference type="Pfam" id="PF13432">
    <property type="entry name" value="TPR_16"/>
    <property type="match status" value="1"/>
</dbReference>
<dbReference type="SMART" id="SM00287">
    <property type="entry name" value="SH3b"/>
    <property type="match status" value="1"/>
</dbReference>
<feature type="signal peptide" evidence="3">
    <location>
        <begin position="1"/>
        <end position="18"/>
    </location>
</feature>
<protein>
    <submittedName>
        <fullName evidence="5">SH3 domain-containing protein</fullName>
    </submittedName>
</protein>
<dbReference type="Proteomes" id="UP000182248">
    <property type="component" value="Unassembled WGS sequence"/>
</dbReference>
<accession>A0A1K1P5Y3</accession>
<dbReference type="AlphaFoldDB" id="A0A1K1P5Y3"/>